<dbReference type="Pfam" id="PF00535">
    <property type="entry name" value="Glycos_transf_2"/>
    <property type="match status" value="1"/>
</dbReference>
<sequence>MIDVCAIMAVYNEADIVREAVSKLIEQGVDVYLIDNASTDGTAQRVEDLIGRGVIDIETARFFEDEREVYDWTALLKLKEQLARRLHHDWFLHVDADEVRYAPWPGLSLREGIGRVDAAGYNLINFKLFNFRLTEDTAIGSDFESSMPMYSGAERFNQRQVKAWKASPEVDISSLGGHHIRVPGARVFPTRFILKHYPVRSLEHGRRKIIAERKARFSQVERQRGWHVQYDHLVDVDPKDVFWDPAKLTSFDRERESLALLAESSSVLSQTFTELFAAPPLDESRFGAYWVERLCGEGIDSAHAEVLLKVAEGIAGMLTQQELPPIASSAEDSLQLRRIIGSLARMRYLAGDPTLNDRLPLLQFS</sequence>
<reference evidence="2" key="2">
    <citation type="submission" date="2009-09" db="EMBL/GenBank/DDBJ databases">
        <title>Complete sequence of chromosome of Candidatus Accumulibacter phosphatis clade IIA str. UW-1.</title>
        <authorList>
            <consortium name="US DOE Joint Genome Institute"/>
            <person name="Martin H.G."/>
            <person name="Ivanova N."/>
            <person name="Kunin V."/>
            <person name="Warnecke F."/>
            <person name="Barry K."/>
            <person name="He S."/>
            <person name="Salamov A."/>
            <person name="Szeto E."/>
            <person name="Dalin E."/>
            <person name="Pangilinan J.L."/>
            <person name="Lapidus A."/>
            <person name="Lowry S."/>
            <person name="Kyrpides N.C."/>
            <person name="McMahon K.D."/>
            <person name="Hugenholtz P."/>
        </authorList>
    </citation>
    <scope>NUCLEOTIDE SEQUENCE [LARGE SCALE GENOMIC DNA]</scope>
    <source>
        <strain evidence="2">UW-1</strain>
    </source>
</reference>
<proteinExistence type="predicted"/>
<dbReference type="InterPro" id="IPR029044">
    <property type="entry name" value="Nucleotide-diphossugar_trans"/>
</dbReference>
<evidence type="ECO:0000313" key="2">
    <source>
        <dbReference type="EMBL" id="ACV34669.1"/>
    </source>
</evidence>
<gene>
    <name evidence="2" type="ordered locus">CAP2UW1_1345</name>
</gene>
<dbReference type="OrthoDB" id="9815923at2"/>
<dbReference type="InterPro" id="IPR001173">
    <property type="entry name" value="Glyco_trans_2-like"/>
</dbReference>
<protein>
    <recommendedName>
        <fullName evidence="1">Glycosyltransferase 2-like domain-containing protein</fullName>
    </recommendedName>
</protein>
<organism evidence="2">
    <name type="scientific">Accumulibacter regalis</name>
    <dbReference type="NCBI Taxonomy" id="522306"/>
    <lineage>
        <taxon>Bacteria</taxon>
        <taxon>Pseudomonadati</taxon>
        <taxon>Pseudomonadota</taxon>
        <taxon>Betaproteobacteria</taxon>
        <taxon>Candidatus Accumulibacter</taxon>
    </lineage>
</organism>
<feature type="domain" description="Glycosyltransferase 2-like" evidence="1">
    <location>
        <begin position="6"/>
        <end position="53"/>
    </location>
</feature>
<dbReference type="CDD" id="cd00761">
    <property type="entry name" value="Glyco_tranf_GTA_type"/>
    <property type="match status" value="1"/>
</dbReference>
<dbReference type="SUPFAM" id="SSF53448">
    <property type="entry name" value="Nucleotide-diphospho-sugar transferases"/>
    <property type="match status" value="1"/>
</dbReference>
<dbReference type="AlphaFoldDB" id="C7RSF6"/>
<evidence type="ECO:0000259" key="1">
    <source>
        <dbReference type="Pfam" id="PF00535"/>
    </source>
</evidence>
<dbReference type="Gene3D" id="3.90.550.10">
    <property type="entry name" value="Spore Coat Polysaccharide Biosynthesis Protein SpsA, Chain A"/>
    <property type="match status" value="1"/>
</dbReference>
<dbReference type="EMBL" id="CP001715">
    <property type="protein sequence ID" value="ACV34669.1"/>
    <property type="molecule type" value="Genomic_DNA"/>
</dbReference>
<name>C7RSF6_ACCRE</name>
<dbReference type="HOGENOM" id="CLU_757844_0_0_4"/>
<dbReference type="KEGG" id="app:CAP2UW1_1345"/>
<dbReference type="eggNOG" id="COG1216">
    <property type="taxonomic scope" value="Bacteria"/>
</dbReference>
<reference evidence="2" key="1">
    <citation type="submission" date="2009-08" db="EMBL/GenBank/DDBJ databases">
        <authorList>
            <consortium name="US DOE Joint Genome Institute"/>
            <person name="Lucas S."/>
            <person name="Copeland A."/>
            <person name="Lapidus A."/>
            <person name="Glavina del Rio T."/>
            <person name="Dalin E."/>
            <person name="Tice H."/>
            <person name="Bruce D."/>
            <person name="Barry K."/>
            <person name="Pitluck S."/>
            <person name="Lowry S."/>
            <person name="Larimer F."/>
            <person name="Land M."/>
            <person name="Hauser L."/>
            <person name="Kyrpides N."/>
            <person name="Ivanova N."/>
            <person name="McMahon K.D."/>
            <person name="Hugenholtz P."/>
        </authorList>
    </citation>
    <scope>NUCLEOTIDE SEQUENCE</scope>
    <source>
        <strain evidence="2">UW-1</strain>
    </source>
</reference>
<dbReference type="CAZy" id="GT2">
    <property type="family name" value="Glycosyltransferase Family 2"/>
</dbReference>
<accession>C7RSF6</accession>